<dbReference type="InterPro" id="IPR002347">
    <property type="entry name" value="SDR_fam"/>
</dbReference>
<protein>
    <submittedName>
        <fullName evidence="3">NAD(P)-dependent dehydrogenase (Short-subunit alcohol dehydrogenase family)</fullName>
    </submittedName>
</protein>
<dbReference type="EMBL" id="RJKE01000001">
    <property type="protein sequence ID" value="ROO89019.1"/>
    <property type="molecule type" value="Genomic_DNA"/>
</dbReference>
<reference evidence="3 4" key="1">
    <citation type="submission" date="2018-11" db="EMBL/GenBank/DDBJ databases">
        <title>Sequencing the genomes of 1000 actinobacteria strains.</title>
        <authorList>
            <person name="Klenk H.-P."/>
        </authorList>
    </citation>
    <scope>NUCLEOTIDE SEQUENCE [LARGE SCALE GENOMIC DNA]</scope>
    <source>
        <strain evidence="3 4">DSM 44254</strain>
    </source>
</reference>
<evidence type="ECO:0000256" key="1">
    <source>
        <dbReference type="ARBA" id="ARBA00023002"/>
    </source>
</evidence>
<dbReference type="Pfam" id="PF00106">
    <property type="entry name" value="adh_short"/>
    <property type="match status" value="1"/>
</dbReference>
<dbReference type="PANTHER" id="PTHR43157:SF31">
    <property type="entry name" value="PHOSPHATIDYLINOSITOL-GLYCAN BIOSYNTHESIS CLASS F PROTEIN"/>
    <property type="match status" value="1"/>
</dbReference>
<keyword evidence="1" id="KW-0560">Oxidoreductase</keyword>
<evidence type="ECO:0000256" key="2">
    <source>
        <dbReference type="RuleBase" id="RU000363"/>
    </source>
</evidence>
<dbReference type="PANTHER" id="PTHR43157">
    <property type="entry name" value="PHOSPHATIDYLINOSITOL-GLYCAN BIOSYNTHESIS CLASS F PROTEIN-RELATED"/>
    <property type="match status" value="1"/>
</dbReference>
<organism evidence="3 4">
    <name type="scientific">Actinocorallia herbida</name>
    <dbReference type="NCBI Taxonomy" id="58109"/>
    <lineage>
        <taxon>Bacteria</taxon>
        <taxon>Bacillati</taxon>
        <taxon>Actinomycetota</taxon>
        <taxon>Actinomycetes</taxon>
        <taxon>Streptosporangiales</taxon>
        <taxon>Thermomonosporaceae</taxon>
        <taxon>Actinocorallia</taxon>
    </lineage>
</organism>
<dbReference type="PRINTS" id="PR00081">
    <property type="entry name" value="GDHRDH"/>
</dbReference>
<dbReference type="NCBIfam" id="NF004846">
    <property type="entry name" value="PRK06197.1"/>
    <property type="match status" value="1"/>
</dbReference>
<dbReference type="RefSeq" id="WP_123668181.1">
    <property type="nucleotide sequence ID" value="NZ_RJKE01000001.1"/>
</dbReference>
<keyword evidence="4" id="KW-1185">Reference proteome</keyword>
<dbReference type="GO" id="GO:0016491">
    <property type="term" value="F:oxidoreductase activity"/>
    <property type="evidence" value="ECO:0007669"/>
    <property type="project" value="UniProtKB-KW"/>
</dbReference>
<evidence type="ECO:0000313" key="4">
    <source>
        <dbReference type="Proteomes" id="UP000272400"/>
    </source>
</evidence>
<dbReference type="InterPro" id="IPR036291">
    <property type="entry name" value="NAD(P)-bd_dom_sf"/>
</dbReference>
<dbReference type="Proteomes" id="UP000272400">
    <property type="component" value="Unassembled WGS sequence"/>
</dbReference>
<name>A0A3N1D6D1_9ACTN</name>
<dbReference type="SUPFAM" id="SSF51735">
    <property type="entry name" value="NAD(P)-binding Rossmann-fold domains"/>
    <property type="match status" value="1"/>
</dbReference>
<proteinExistence type="inferred from homology"/>
<evidence type="ECO:0000313" key="3">
    <source>
        <dbReference type="EMBL" id="ROO89019.1"/>
    </source>
</evidence>
<dbReference type="Gene3D" id="3.40.50.720">
    <property type="entry name" value="NAD(P)-binding Rossmann-like Domain"/>
    <property type="match status" value="1"/>
</dbReference>
<gene>
    <name evidence="3" type="ORF">EDD29_6706</name>
</gene>
<accession>A0A3N1D6D1</accession>
<dbReference type="OrthoDB" id="4577644at2"/>
<sequence>MGWTAADIPDLAGRRVIVTGANSGIGLKTALELARHGADTVLACRSAERGEAALAGIAKAVPGARVSLGIVDLADLSSVRAFADAQVKEPLDVLINNGGVMAIPRAVTADGFERQFGTNHLGHFALTGLLLPALLRREGGRVVTVTSLMSNAARSIDFTDLQGERNYSKWLAYGRAKLANLVFAKELGRRVPGVASLAAHPGYADTELTASSAKSSGSRAEAVTYTLGRVLAQSGAAGALPTLRAATDPAARGGECYGPRLLARGAPVRTALHPRGDDPEHGRRLWEASEELTGVHYP</sequence>
<dbReference type="AlphaFoldDB" id="A0A3N1D6D1"/>
<comment type="caution">
    <text evidence="3">The sequence shown here is derived from an EMBL/GenBank/DDBJ whole genome shotgun (WGS) entry which is preliminary data.</text>
</comment>
<comment type="similarity">
    <text evidence="2">Belongs to the short-chain dehydrogenases/reductases (SDR) family.</text>
</comment>
<dbReference type="PRINTS" id="PR00080">
    <property type="entry name" value="SDRFAMILY"/>
</dbReference>